<dbReference type="GO" id="GO:0008270">
    <property type="term" value="F:zinc ion binding"/>
    <property type="evidence" value="ECO:0007669"/>
    <property type="project" value="UniProtKB-KW"/>
</dbReference>
<sequence length="109" mass="12126">MCLFGHMRIPDSGFYRNADNTEPSCTPSAYAILNVIATPTNMNDNPISSTNFSCPQCAHKFNSRIGLVCHLRIHRTEAGELVPGAPTFSCRARFHCPHCSRTFTHRMGL</sequence>
<dbReference type="Proteomes" id="UP000275846">
    <property type="component" value="Unassembled WGS sequence"/>
</dbReference>
<keyword evidence="4" id="KW-1185">Reference proteome</keyword>
<evidence type="ECO:0000313" key="4">
    <source>
        <dbReference type="Proteomes" id="UP000275846"/>
    </source>
</evidence>
<dbReference type="SUPFAM" id="SSF57667">
    <property type="entry name" value="beta-beta-alpha zinc fingers"/>
    <property type="match status" value="1"/>
</dbReference>
<dbReference type="OrthoDB" id="8117402at2759"/>
<accession>A0A183TTP7</accession>
<reference evidence="5" key="1">
    <citation type="submission" date="2016-06" db="UniProtKB">
        <authorList>
            <consortium name="WormBaseParasite"/>
        </authorList>
    </citation>
    <scope>IDENTIFICATION</scope>
</reference>
<proteinExistence type="predicted"/>
<dbReference type="Gene3D" id="3.30.160.60">
    <property type="entry name" value="Classic Zinc Finger"/>
    <property type="match status" value="1"/>
</dbReference>
<evidence type="ECO:0000313" key="5">
    <source>
        <dbReference type="WBParaSite" id="SSLN_0002058201-mRNA-1"/>
    </source>
</evidence>
<name>A0A183TTP7_SCHSO</name>
<dbReference type="PROSITE" id="PS00028">
    <property type="entry name" value="ZINC_FINGER_C2H2_1"/>
    <property type="match status" value="1"/>
</dbReference>
<dbReference type="InterPro" id="IPR013087">
    <property type="entry name" value="Znf_C2H2_type"/>
</dbReference>
<evidence type="ECO:0000313" key="3">
    <source>
        <dbReference type="EMBL" id="VDM06231.1"/>
    </source>
</evidence>
<feature type="domain" description="C2H2-type" evidence="2">
    <location>
        <begin position="52"/>
        <end position="79"/>
    </location>
</feature>
<keyword evidence="1" id="KW-0862">Zinc</keyword>
<keyword evidence="1" id="KW-0479">Metal-binding</keyword>
<protein>
    <submittedName>
        <fullName evidence="5">C2H2-type domain-containing protein</fullName>
    </submittedName>
</protein>
<dbReference type="EMBL" id="UYSU01049787">
    <property type="protein sequence ID" value="VDM06231.1"/>
    <property type="molecule type" value="Genomic_DNA"/>
</dbReference>
<dbReference type="InterPro" id="IPR036236">
    <property type="entry name" value="Znf_C2H2_sf"/>
</dbReference>
<dbReference type="PROSITE" id="PS50157">
    <property type="entry name" value="ZINC_FINGER_C2H2_2"/>
    <property type="match status" value="1"/>
</dbReference>
<gene>
    <name evidence="3" type="ORF">SSLN_LOCUS19845</name>
</gene>
<evidence type="ECO:0000256" key="1">
    <source>
        <dbReference type="PROSITE-ProRule" id="PRU00042"/>
    </source>
</evidence>
<keyword evidence="1" id="KW-0863">Zinc-finger</keyword>
<organism evidence="5">
    <name type="scientific">Schistocephalus solidus</name>
    <name type="common">Tapeworm</name>
    <dbReference type="NCBI Taxonomy" id="70667"/>
    <lineage>
        <taxon>Eukaryota</taxon>
        <taxon>Metazoa</taxon>
        <taxon>Spiralia</taxon>
        <taxon>Lophotrochozoa</taxon>
        <taxon>Platyhelminthes</taxon>
        <taxon>Cestoda</taxon>
        <taxon>Eucestoda</taxon>
        <taxon>Diphyllobothriidea</taxon>
        <taxon>Diphyllobothriidae</taxon>
        <taxon>Schistocephalus</taxon>
    </lineage>
</organism>
<evidence type="ECO:0000259" key="2">
    <source>
        <dbReference type="PROSITE" id="PS50157"/>
    </source>
</evidence>
<dbReference type="AlphaFoldDB" id="A0A183TTP7"/>
<reference evidence="3 4" key="2">
    <citation type="submission" date="2018-11" db="EMBL/GenBank/DDBJ databases">
        <authorList>
            <consortium name="Pathogen Informatics"/>
        </authorList>
    </citation>
    <scope>NUCLEOTIDE SEQUENCE [LARGE SCALE GENOMIC DNA]</scope>
    <source>
        <strain evidence="3 4">NST_G2</strain>
    </source>
</reference>
<dbReference type="WBParaSite" id="SSLN_0002058201-mRNA-1">
    <property type="protein sequence ID" value="SSLN_0002058201-mRNA-1"/>
    <property type="gene ID" value="SSLN_0002058201"/>
</dbReference>